<keyword evidence="2 4" id="KW-0560">Oxidoreductase</keyword>
<dbReference type="GO" id="GO:0016616">
    <property type="term" value="F:oxidoreductase activity, acting on the CH-OH group of donors, NAD or NADP as acceptor"/>
    <property type="evidence" value="ECO:0007669"/>
    <property type="project" value="UniProtKB-ARBA"/>
</dbReference>
<dbReference type="PANTHER" id="PTHR42760">
    <property type="entry name" value="SHORT-CHAIN DEHYDROGENASES/REDUCTASES FAMILY MEMBER"/>
    <property type="match status" value="1"/>
</dbReference>
<dbReference type="AlphaFoldDB" id="A0ABD6AE46"/>
<evidence type="ECO:0000313" key="4">
    <source>
        <dbReference type="EMBL" id="MFC7318811.1"/>
    </source>
</evidence>
<dbReference type="SUPFAM" id="SSF51735">
    <property type="entry name" value="NAD(P)-binding Rossmann-fold domains"/>
    <property type="match status" value="1"/>
</dbReference>
<dbReference type="InterPro" id="IPR002347">
    <property type="entry name" value="SDR_fam"/>
</dbReference>
<protein>
    <submittedName>
        <fullName evidence="4">SDR family NAD(P)-dependent oxidoreductase</fullName>
        <ecNumber evidence="4">1.1.1.-</ecNumber>
    </submittedName>
</protein>
<organism evidence="4 5">
    <name type="scientific">Halomarina halobia</name>
    <dbReference type="NCBI Taxonomy" id="3033386"/>
    <lineage>
        <taxon>Archaea</taxon>
        <taxon>Methanobacteriati</taxon>
        <taxon>Methanobacteriota</taxon>
        <taxon>Stenosarchaea group</taxon>
        <taxon>Halobacteria</taxon>
        <taxon>Halobacteriales</taxon>
        <taxon>Natronomonadaceae</taxon>
        <taxon>Halomarina</taxon>
    </lineage>
</organism>
<evidence type="ECO:0000256" key="1">
    <source>
        <dbReference type="ARBA" id="ARBA00006484"/>
    </source>
</evidence>
<dbReference type="NCBIfam" id="NF009466">
    <property type="entry name" value="PRK12826.1-2"/>
    <property type="match status" value="1"/>
</dbReference>
<reference evidence="4 5" key="1">
    <citation type="journal article" date="2019" name="Int. J. Syst. Evol. Microbiol.">
        <title>The Global Catalogue of Microorganisms (GCM) 10K type strain sequencing project: providing services to taxonomists for standard genome sequencing and annotation.</title>
        <authorList>
            <consortium name="The Broad Institute Genomics Platform"/>
            <consortium name="The Broad Institute Genome Sequencing Center for Infectious Disease"/>
            <person name="Wu L."/>
            <person name="Ma J."/>
        </authorList>
    </citation>
    <scope>NUCLEOTIDE SEQUENCE [LARGE SCALE GENOMIC DNA]</scope>
    <source>
        <strain evidence="4 5">PSR21</strain>
    </source>
</reference>
<evidence type="ECO:0000259" key="3">
    <source>
        <dbReference type="SMART" id="SM00822"/>
    </source>
</evidence>
<dbReference type="PANTHER" id="PTHR42760:SF133">
    <property type="entry name" value="3-OXOACYL-[ACYL-CARRIER-PROTEIN] REDUCTASE"/>
    <property type="match status" value="1"/>
</dbReference>
<evidence type="ECO:0000256" key="2">
    <source>
        <dbReference type="ARBA" id="ARBA00023002"/>
    </source>
</evidence>
<dbReference type="Proteomes" id="UP001596547">
    <property type="component" value="Unassembled WGS sequence"/>
</dbReference>
<comment type="caution">
    <text evidence="4">The sequence shown here is derived from an EMBL/GenBank/DDBJ whole genome shotgun (WGS) entry which is preliminary data.</text>
</comment>
<sequence length="256" mass="27055">MTGELEGQTAVVTGAARGIGFAIAERFGEEGAAVVLADVSDDELEEAAAVLDDRDFSVAAITCDVTDRAETTSLVRETVERFGGVDILVNNAGIASHASFANLEPGEWDEVIDVNLTGAFNCSHAVVPEMVAGDGGSVVNISSMAGRNISYHAAANYTASKWGLIGLTKHMAWDLGQHDIRVNAVCPGSTLTPLTEGATTSEDREETERKIPLDRWARPHDHAEGVLYLVSDAASYLTGTVLEIDGGKQLGVRLEI</sequence>
<accession>A0ABD6AE46</accession>
<dbReference type="Pfam" id="PF13561">
    <property type="entry name" value="adh_short_C2"/>
    <property type="match status" value="1"/>
</dbReference>
<evidence type="ECO:0000313" key="5">
    <source>
        <dbReference type="Proteomes" id="UP001596547"/>
    </source>
</evidence>
<dbReference type="EMBL" id="JBHTBF010000003">
    <property type="protein sequence ID" value="MFC7318811.1"/>
    <property type="molecule type" value="Genomic_DNA"/>
</dbReference>
<dbReference type="PRINTS" id="PR00081">
    <property type="entry name" value="GDHRDH"/>
</dbReference>
<dbReference type="PRINTS" id="PR00080">
    <property type="entry name" value="SDRFAMILY"/>
</dbReference>
<dbReference type="EC" id="1.1.1.-" evidence="4"/>
<name>A0ABD6AE46_9EURY</name>
<dbReference type="CDD" id="cd05233">
    <property type="entry name" value="SDR_c"/>
    <property type="match status" value="1"/>
</dbReference>
<dbReference type="InterPro" id="IPR057326">
    <property type="entry name" value="KR_dom"/>
</dbReference>
<dbReference type="InterPro" id="IPR036291">
    <property type="entry name" value="NAD(P)-bd_dom_sf"/>
</dbReference>
<feature type="domain" description="Ketoreductase" evidence="3">
    <location>
        <begin position="8"/>
        <end position="179"/>
    </location>
</feature>
<gene>
    <name evidence="4" type="ORF">ACFQPE_18700</name>
</gene>
<dbReference type="SMART" id="SM00822">
    <property type="entry name" value="PKS_KR"/>
    <property type="match status" value="1"/>
</dbReference>
<dbReference type="NCBIfam" id="NF005559">
    <property type="entry name" value="PRK07231.1"/>
    <property type="match status" value="1"/>
</dbReference>
<dbReference type="FunFam" id="3.40.50.720:FF:000084">
    <property type="entry name" value="Short-chain dehydrogenase reductase"/>
    <property type="match status" value="1"/>
</dbReference>
<dbReference type="RefSeq" id="WP_276306353.1">
    <property type="nucleotide sequence ID" value="NZ_CP119993.1"/>
</dbReference>
<dbReference type="GeneID" id="79317001"/>
<dbReference type="Gene3D" id="3.40.50.720">
    <property type="entry name" value="NAD(P)-binding Rossmann-like Domain"/>
    <property type="match status" value="1"/>
</dbReference>
<comment type="similarity">
    <text evidence="1">Belongs to the short-chain dehydrogenases/reductases (SDR) family.</text>
</comment>
<proteinExistence type="inferred from homology"/>
<keyword evidence="5" id="KW-1185">Reference proteome</keyword>